<organism evidence="1 2">
    <name type="scientific">Malus domestica</name>
    <name type="common">Apple</name>
    <name type="synonym">Pyrus malus</name>
    <dbReference type="NCBI Taxonomy" id="3750"/>
    <lineage>
        <taxon>Eukaryota</taxon>
        <taxon>Viridiplantae</taxon>
        <taxon>Streptophyta</taxon>
        <taxon>Embryophyta</taxon>
        <taxon>Tracheophyta</taxon>
        <taxon>Spermatophyta</taxon>
        <taxon>Magnoliopsida</taxon>
        <taxon>eudicotyledons</taxon>
        <taxon>Gunneridae</taxon>
        <taxon>Pentapetalae</taxon>
        <taxon>rosids</taxon>
        <taxon>fabids</taxon>
        <taxon>Rosales</taxon>
        <taxon>Rosaceae</taxon>
        <taxon>Amygdaloideae</taxon>
        <taxon>Maleae</taxon>
        <taxon>Malus</taxon>
    </lineage>
</organism>
<proteinExistence type="predicted"/>
<gene>
    <name evidence="1" type="ORF">DVH24_035149</name>
</gene>
<dbReference type="AlphaFoldDB" id="A0A498J6K5"/>
<evidence type="ECO:0000313" key="2">
    <source>
        <dbReference type="Proteomes" id="UP000290289"/>
    </source>
</evidence>
<accession>A0A498J6K5</accession>
<sequence length="72" mass="8146">MSASESMEFKDTELTLGFPIAASRRNVGLWRPLIRFAYRKALPATVHLAVHYQVVVPQLLPPSSKPQLQKQE</sequence>
<dbReference type="Proteomes" id="UP000290289">
    <property type="component" value="Chromosome 9"/>
</dbReference>
<comment type="caution">
    <text evidence="1">The sequence shown here is derived from an EMBL/GenBank/DDBJ whole genome shotgun (WGS) entry which is preliminary data.</text>
</comment>
<reference evidence="1 2" key="1">
    <citation type="submission" date="2018-10" db="EMBL/GenBank/DDBJ databases">
        <title>A high-quality apple genome assembly.</title>
        <authorList>
            <person name="Hu J."/>
        </authorList>
    </citation>
    <scope>NUCLEOTIDE SEQUENCE [LARGE SCALE GENOMIC DNA]</scope>
    <source>
        <strain evidence="2">cv. HFTH1</strain>
        <tissue evidence="1">Young leaf</tissue>
    </source>
</reference>
<dbReference type="EMBL" id="RDQH01000335">
    <property type="protein sequence ID" value="RXH90385.1"/>
    <property type="molecule type" value="Genomic_DNA"/>
</dbReference>
<evidence type="ECO:0000313" key="1">
    <source>
        <dbReference type="EMBL" id="RXH90385.1"/>
    </source>
</evidence>
<keyword evidence="2" id="KW-1185">Reference proteome</keyword>
<protein>
    <submittedName>
        <fullName evidence="1">Uncharacterized protein</fullName>
    </submittedName>
</protein>
<name>A0A498J6K5_MALDO</name>